<keyword evidence="12" id="KW-1185">Reference proteome</keyword>
<dbReference type="SMART" id="SM00780">
    <property type="entry name" value="PIG-X"/>
    <property type="match status" value="1"/>
</dbReference>
<evidence type="ECO:0000256" key="5">
    <source>
        <dbReference type="ARBA" id="ARBA00022692"/>
    </source>
</evidence>
<proteinExistence type="inferred from homology"/>
<evidence type="ECO:0000313" key="11">
    <source>
        <dbReference type="EMBL" id="EFA01898.1"/>
    </source>
</evidence>
<evidence type="ECO:0000256" key="7">
    <source>
        <dbReference type="ARBA" id="ARBA00022989"/>
    </source>
</evidence>
<dbReference type="KEGG" id="tca:100142102"/>
<dbReference type="GO" id="GO:0006506">
    <property type="term" value="P:GPI anchor biosynthetic process"/>
    <property type="evidence" value="ECO:0007669"/>
    <property type="project" value="UniProtKB-UniPathway"/>
</dbReference>
<evidence type="ECO:0000256" key="9">
    <source>
        <dbReference type="ARBA" id="ARBA00023180"/>
    </source>
</evidence>
<reference evidence="11 12" key="2">
    <citation type="journal article" date="2010" name="Nucleic Acids Res.">
        <title>BeetleBase in 2010: revisions to provide comprehensive genomic information for Tribolium castaneum.</title>
        <authorList>
            <person name="Kim H.S."/>
            <person name="Murphy T."/>
            <person name="Xia J."/>
            <person name="Caragea D."/>
            <person name="Park Y."/>
            <person name="Beeman R.W."/>
            <person name="Lorenzen M.D."/>
            <person name="Butcher S."/>
            <person name="Manak J.R."/>
            <person name="Brown S.J."/>
        </authorList>
    </citation>
    <scope>GENOME REANNOTATION</scope>
    <source>
        <strain evidence="11 12">Georgia GA2</strain>
    </source>
</reference>
<dbReference type="OrthoDB" id="5546453at2759"/>
<dbReference type="Proteomes" id="UP000007266">
    <property type="component" value="Linkage group 4"/>
</dbReference>
<comment type="subcellular location">
    <subcellularLocation>
        <location evidence="1 10">Endoplasmic reticulum membrane</location>
        <topology evidence="1 10">Single-pass membrane protein</topology>
    </subcellularLocation>
</comment>
<dbReference type="InterPro" id="IPR013233">
    <property type="entry name" value="PIG-X/PBN1"/>
</dbReference>
<dbReference type="eggNOG" id="ENOG502S32M">
    <property type="taxonomic scope" value="Eukaryota"/>
</dbReference>
<evidence type="ECO:0000256" key="6">
    <source>
        <dbReference type="ARBA" id="ARBA00022824"/>
    </source>
</evidence>
<accession>D2A3J5</accession>
<dbReference type="PANTHER" id="PTHR28650:SF1">
    <property type="entry name" value="PHOSPHATIDYLINOSITOL-GLYCAN BIOSYNTHESIS CLASS X PROTEIN"/>
    <property type="match status" value="1"/>
</dbReference>
<dbReference type="AlphaFoldDB" id="D2A3J5"/>
<name>D2A3J5_TRICA</name>
<feature type="chain" id="PRO_5025092809" description="Phosphatidylinositol-glycan biosynthesis class X protein" evidence="10">
    <location>
        <begin position="28"/>
        <end position="229"/>
    </location>
</feature>
<feature type="signal peptide" evidence="10">
    <location>
        <begin position="1"/>
        <end position="27"/>
    </location>
</feature>
<reference evidence="11 12" key="1">
    <citation type="journal article" date="2008" name="Nature">
        <title>The genome of the model beetle and pest Tribolium castaneum.</title>
        <authorList>
            <consortium name="Tribolium Genome Sequencing Consortium"/>
            <person name="Richards S."/>
            <person name="Gibbs R.A."/>
            <person name="Weinstock G.M."/>
            <person name="Brown S.J."/>
            <person name="Denell R."/>
            <person name="Beeman R.W."/>
            <person name="Gibbs R."/>
            <person name="Beeman R.W."/>
            <person name="Brown S.J."/>
            <person name="Bucher G."/>
            <person name="Friedrich M."/>
            <person name="Grimmelikhuijzen C.J."/>
            <person name="Klingler M."/>
            <person name="Lorenzen M."/>
            <person name="Richards S."/>
            <person name="Roth S."/>
            <person name="Schroder R."/>
            <person name="Tautz D."/>
            <person name="Zdobnov E.M."/>
            <person name="Muzny D."/>
            <person name="Gibbs R.A."/>
            <person name="Weinstock G.M."/>
            <person name="Attaway T."/>
            <person name="Bell S."/>
            <person name="Buhay C.J."/>
            <person name="Chandrabose M.N."/>
            <person name="Chavez D."/>
            <person name="Clerk-Blankenburg K.P."/>
            <person name="Cree A."/>
            <person name="Dao M."/>
            <person name="Davis C."/>
            <person name="Chacko J."/>
            <person name="Dinh H."/>
            <person name="Dugan-Rocha S."/>
            <person name="Fowler G."/>
            <person name="Garner T.T."/>
            <person name="Garnes J."/>
            <person name="Gnirke A."/>
            <person name="Hawes A."/>
            <person name="Hernandez J."/>
            <person name="Hines S."/>
            <person name="Holder M."/>
            <person name="Hume J."/>
            <person name="Jhangiani S.N."/>
            <person name="Joshi V."/>
            <person name="Khan Z.M."/>
            <person name="Jackson L."/>
            <person name="Kovar C."/>
            <person name="Kowis A."/>
            <person name="Lee S."/>
            <person name="Lewis L.R."/>
            <person name="Margolis J."/>
            <person name="Morgan M."/>
            <person name="Nazareth L.V."/>
            <person name="Nguyen N."/>
            <person name="Okwuonu G."/>
            <person name="Parker D."/>
            <person name="Richards S."/>
            <person name="Ruiz S.J."/>
            <person name="Santibanez J."/>
            <person name="Savard J."/>
            <person name="Scherer S.E."/>
            <person name="Schneider B."/>
            <person name="Sodergren E."/>
            <person name="Tautz D."/>
            <person name="Vattahil S."/>
            <person name="Villasana D."/>
            <person name="White C.S."/>
            <person name="Wright R."/>
            <person name="Park Y."/>
            <person name="Beeman R.W."/>
            <person name="Lord J."/>
            <person name="Oppert B."/>
            <person name="Lorenzen M."/>
            <person name="Brown S."/>
            <person name="Wang L."/>
            <person name="Savard J."/>
            <person name="Tautz D."/>
            <person name="Richards S."/>
            <person name="Weinstock G."/>
            <person name="Gibbs R.A."/>
            <person name="Liu Y."/>
            <person name="Worley K."/>
            <person name="Weinstock G."/>
            <person name="Elsik C.G."/>
            <person name="Reese J.T."/>
            <person name="Elhaik E."/>
            <person name="Landan G."/>
            <person name="Graur D."/>
            <person name="Arensburger P."/>
            <person name="Atkinson P."/>
            <person name="Beeman R.W."/>
            <person name="Beidler J."/>
            <person name="Brown S.J."/>
            <person name="Demuth J.P."/>
            <person name="Drury D.W."/>
            <person name="Du Y.Z."/>
            <person name="Fujiwara H."/>
            <person name="Lorenzen M."/>
            <person name="Maselli V."/>
            <person name="Osanai M."/>
            <person name="Park Y."/>
            <person name="Robertson H.M."/>
            <person name="Tu Z."/>
            <person name="Wang J.J."/>
            <person name="Wang S."/>
            <person name="Richards S."/>
            <person name="Song H."/>
            <person name="Zhang L."/>
            <person name="Sodergren E."/>
            <person name="Werner D."/>
            <person name="Stanke M."/>
            <person name="Morgenstern B."/>
            <person name="Solovyev V."/>
            <person name="Kosarev P."/>
            <person name="Brown G."/>
            <person name="Chen H.C."/>
            <person name="Ermolaeva O."/>
            <person name="Hlavina W."/>
            <person name="Kapustin Y."/>
            <person name="Kiryutin B."/>
            <person name="Kitts P."/>
            <person name="Maglott D."/>
            <person name="Pruitt K."/>
            <person name="Sapojnikov V."/>
            <person name="Souvorov A."/>
            <person name="Mackey A.J."/>
            <person name="Waterhouse R.M."/>
            <person name="Wyder S."/>
            <person name="Zdobnov E.M."/>
            <person name="Zdobnov E.M."/>
            <person name="Wyder S."/>
            <person name="Kriventseva E.V."/>
            <person name="Kadowaki T."/>
            <person name="Bork P."/>
            <person name="Aranda M."/>
            <person name="Bao R."/>
            <person name="Beermann A."/>
            <person name="Berns N."/>
            <person name="Bolognesi R."/>
            <person name="Bonneton F."/>
            <person name="Bopp D."/>
            <person name="Brown S.J."/>
            <person name="Bucher G."/>
            <person name="Butts T."/>
            <person name="Chaumot A."/>
            <person name="Denell R.E."/>
            <person name="Ferrier D.E."/>
            <person name="Friedrich M."/>
            <person name="Gordon C.M."/>
            <person name="Jindra M."/>
            <person name="Klingler M."/>
            <person name="Lan Q."/>
            <person name="Lattorff H.M."/>
            <person name="Laudet V."/>
            <person name="von Levetsow C."/>
            <person name="Liu Z."/>
            <person name="Lutz R."/>
            <person name="Lynch J.A."/>
            <person name="da Fonseca R.N."/>
            <person name="Posnien N."/>
            <person name="Reuter R."/>
            <person name="Roth S."/>
            <person name="Savard J."/>
            <person name="Schinko J.B."/>
            <person name="Schmitt C."/>
            <person name="Schoppmeier M."/>
            <person name="Schroder R."/>
            <person name="Shippy T.D."/>
            <person name="Simonnet F."/>
            <person name="Marques-Souza H."/>
            <person name="Tautz D."/>
            <person name="Tomoyasu Y."/>
            <person name="Trauner J."/>
            <person name="Van der Zee M."/>
            <person name="Vervoort M."/>
            <person name="Wittkopp N."/>
            <person name="Wimmer E.A."/>
            <person name="Yang X."/>
            <person name="Jones A.K."/>
            <person name="Sattelle D.B."/>
            <person name="Ebert P.R."/>
            <person name="Nelson D."/>
            <person name="Scott J.G."/>
            <person name="Beeman R.W."/>
            <person name="Muthukrishnan S."/>
            <person name="Kramer K.J."/>
            <person name="Arakane Y."/>
            <person name="Beeman R.W."/>
            <person name="Zhu Q."/>
            <person name="Hogenkamp D."/>
            <person name="Dixit R."/>
            <person name="Oppert B."/>
            <person name="Jiang H."/>
            <person name="Zou Z."/>
            <person name="Marshall J."/>
            <person name="Elpidina E."/>
            <person name="Vinokurov K."/>
            <person name="Oppert C."/>
            <person name="Zou Z."/>
            <person name="Evans J."/>
            <person name="Lu Z."/>
            <person name="Zhao P."/>
            <person name="Sumathipala N."/>
            <person name="Altincicek B."/>
            <person name="Vilcinskas A."/>
            <person name="Williams M."/>
            <person name="Hultmark D."/>
            <person name="Hetru C."/>
            <person name="Jiang H."/>
            <person name="Grimmelikhuijzen C.J."/>
            <person name="Hauser F."/>
            <person name="Cazzamali G."/>
            <person name="Williamson M."/>
            <person name="Park Y."/>
            <person name="Li B."/>
            <person name="Tanaka Y."/>
            <person name="Predel R."/>
            <person name="Neupert S."/>
            <person name="Schachtner J."/>
            <person name="Verleyen P."/>
            <person name="Raible F."/>
            <person name="Bork P."/>
            <person name="Friedrich M."/>
            <person name="Walden K.K."/>
            <person name="Robertson H.M."/>
            <person name="Angeli S."/>
            <person name="Foret S."/>
            <person name="Bucher G."/>
            <person name="Schuetz S."/>
            <person name="Maleszka R."/>
            <person name="Wimmer E.A."/>
            <person name="Beeman R.W."/>
            <person name="Lorenzen M."/>
            <person name="Tomoyasu Y."/>
            <person name="Miller S.C."/>
            <person name="Grossmann D."/>
            <person name="Bucher G."/>
        </authorList>
    </citation>
    <scope>NUCLEOTIDE SEQUENCE [LARGE SCALE GENOMIC DNA]</scope>
    <source>
        <strain evidence="11 12">Georgia GA2</strain>
    </source>
</reference>
<dbReference type="PANTHER" id="PTHR28650">
    <property type="entry name" value="PHOSPHATIDYLINOSITOL-GLYCAN BIOSYNTHESIS CLASS X PROTEIN"/>
    <property type="match status" value="1"/>
</dbReference>
<keyword evidence="8 10" id="KW-0472">Membrane</keyword>
<dbReference type="OMA" id="ALSKYMW"/>
<comment type="pathway">
    <text evidence="2 10">Glycolipid biosynthesis; glycosylphosphatidylinositol-anchor biosynthesis.</text>
</comment>
<evidence type="ECO:0000313" key="12">
    <source>
        <dbReference type="Proteomes" id="UP000007266"/>
    </source>
</evidence>
<dbReference type="InterPro" id="IPR040039">
    <property type="entry name" value="PIGX"/>
</dbReference>
<dbReference type="UniPathway" id="UPA00196"/>
<comment type="function">
    <text evidence="10">Stabilizing subunit of the glycosylphosphatidylinositol-mannosyltransferase I complex which catalyzes the transfer of the first mannose, via an alpha-1,4 bond from a dolichol-phosphate-mannose (Dol-P-Man) to the glucosaminyl acyl phosphatidylinositol (GlcN-(acyl)PI) intermediate to generate alpha-D-Man-(1-&gt;4)-alpha-D-GlcN-(1-&gt;6)-(1-radyl,2-acyl-sn-glycero-3-phospho)-2-acyl-inositol and participates in the sixth step of the glycosylphosphatidylinositol-anchor biosynthesis. Probably acts by stabilizing the mannosyltransferase PIGM.</text>
</comment>
<dbReference type="Pfam" id="PF08320">
    <property type="entry name" value="PIG-X"/>
    <property type="match status" value="1"/>
</dbReference>
<keyword evidence="5 10" id="KW-0812">Transmembrane</keyword>
<evidence type="ECO:0000256" key="1">
    <source>
        <dbReference type="ARBA" id="ARBA00004389"/>
    </source>
</evidence>
<keyword evidence="6 10" id="KW-0256">Endoplasmic reticulum</keyword>
<protein>
    <recommendedName>
        <fullName evidence="10">Phosphatidylinositol-glycan biosynthesis class X protein</fullName>
    </recommendedName>
</protein>
<dbReference type="EMBL" id="KQ971338">
    <property type="protein sequence ID" value="EFA01898.1"/>
    <property type="molecule type" value="Genomic_DNA"/>
</dbReference>
<dbReference type="PhylomeDB" id="D2A3J5"/>
<evidence type="ECO:0000256" key="10">
    <source>
        <dbReference type="RuleBase" id="RU366056"/>
    </source>
</evidence>
<evidence type="ECO:0000256" key="8">
    <source>
        <dbReference type="ARBA" id="ARBA00023136"/>
    </source>
</evidence>
<comment type="similarity">
    <text evidence="3 10">Belongs to the PIGX family.</text>
</comment>
<evidence type="ECO:0000256" key="4">
    <source>
        <dbReference type="ARBA" id="ARBA00022502"/>
    </source>
</evidence>
<sequence>MHLKQFALAPRPFQMLIILLLISPNSSKDSPCQSLNVSLTQKIDNEGFHRELKWLLERGPTSLQCKLAIRLDVGPEMYLNPDQIADLNRLGHLSVLIVGDVDVEAPAHLSKGHITYIYVPPFAERVSLNVPFHLRYQRAQISGGYGKVIVNKPSVLALSPQSEIKAPCDISNGVLCSWRNVSYQALFDEVELLVPVGDLDDYPLVSIVTLLLGCAGCIYTLSVLSTTPL</sequence>
<keyword evidence="4 10" id="KW-0337">GPI-anchor biosynthesis</keyword>
<keyword evidence="9" id="KW-0325">Glycoprotein</keyword>
<dbReference type="HOGENOM" id="CLU_1211168_0_0_1"/>
<gene>
    <name evidence="11" type="primary">AUGUSTUS-3.0.2_07508</name>
    <name evidence="11" type="ORF">TcasGA2_TC007508</name>
</gene>
<evidence type="ECO:0000256" key="3">
    <source>
        <dbReference type="ARBA" id="ARBA00010345"/>
    </source>
</evidence>
<dbReference type="GO" id="GO:0005789">
    <property type="term" value="C:endoplasmic reticulum membrane"/>
    <property type="evidence" value="ECO:0007669"/>
    <property type="project" value="UniProtKB-SubCell"/>
</dbReference>
<feature type="transmembrane region" description="Helical" evidence="10">
    <location>
        <begin position="202"/>
        <end position="224"/>
    </location>
</feature>
<keyword evidence="10" id="KW-0732">Signal</keyword>
<organism evidence="11 12">
    <name type="scientific">Tribolium castaneum</name>
    <name type="common">Red flour beetle</name>
    <dbReference type="NCBI Taxonomy" id="7070"/>
    <lineage>
        <taxon>Eukaryota</taxon>
        <taxon>Metazoa</taxon>
        <taxon>Ecdysozoa</taxon>
        <taxon>Arthropoda</taxon>
        <taxon>Hexapoda</taxon>
        <taxon>Insecta</taxon>
        <taxon>Pterygota</taxon>
        <taxon>Neoptera</taxon>
        <taxon>Endopterygota</taxon>
        <taxon>Coleoptera</taxon>
        <taxon>Polyphaga</taxon>
        <taxon>Cucujiformia</taxon>
        <taxon>Tenebrionidae</taxon>
        <taxon>Tenebrionidae incertae sedis</taxon>
        <taxon>Tribolium</taxon>
    </lineage>
</organism>
<evidence type="ECO:0000256" key="2">
    <source>
        <dbReference type="ARBA" id="ARBA00004687"/>
    </source>
</evidence>
<keyword evidence="7 10" id="KW-1133">Transmembrane helix</keyword>
<dbReference type="STRING" id="7070.D2A3J5"/>
<dbReference type="InParanoid" id="D2A3J5"/>